<accession>A0A841TR96</accession>
<dbReference type="GO" id="GO:0016747">
    <property type="term" value="F:acyltransferase activity, transferring groups other than amino-acyl groups"/>
    <property type="evidence" value="ECO:0007669"/>
    <property type="project" value="InterPro"/>
</dbReference>
<evidence type="ECO:0000256" key="1">
    <source>
        <dbReference type="ARBA" id="ARBA00022679"/>
    </source>
</evidence>
<dbReference type="Proteomes" id="UP000553776">
    <property type="component" value="Unassembled WGS sequence"/>
</dbReference>
<evidence type="ECO:0000256" key="2">
    <source>
        <dbReference type="ARBA" id="ARBA00023315"/>
    </source>
</evidence>
<evidence type="ECO:0000259" key="3">
    <source>
        <dbReference type="PROSITE" id="PS51186"/>
    </source>
</evidence>
<reference evidence="4 5" key="1">
    <citation type="submission" date="2020-08" db="EMBL/GenBank/DDBJ databases">
        <title>Cohnella phylogeny.</title>
        <authorList>
            <person name="Dunlap C."/>
        </authorList>
    </citation>
    <scope>NUCLEOTIDE SEQUENCE [LARGE SCALE GENOMIC DNA]</scope>
    <source>
        <strain evidence="4 5">DSM 25239</strain>
    </source>
</reference>
<evidence type="ECO:0000313" key="4">
    <source>
        <dbReference type="EMBL" id="MBB6690675.1"/>
    </source>
</evidence>
<name>A0A841TR96_9BACL</name>
<dbReference type="AlphaFoldDB" id="A0A841TR96"/>
<protein>
    <submittedName>
        <fullName evidence="4">GNAT family N-acetyltransferase</fullName>
    </submittedName>
</protein>
<dbReference type="PROSITE" id="PS51186">
    <property type="entry name" value="GNAT"/>
    <property type="match status" value="1"/>
</dbReference>
<keyword evidence="5" id="KW-1185">Reference proteome</keyword>
<keyword evidence="2" id="KW-0012">Acyltransferase</keyword>
<dbReference type="Pfam" id="PF00583">
    <property type="entry name" value="Acetyltransf_1"/>
    <property type="match status" value="1"/>
</dbReference>
<dbReference type="SUPFAM" id="SSF55729">
    <property type="entry name" value="Acyl-CoA N-acyltransferases (Nat)"/>
    <property type="match status" value="1"/>
</dbReference>
<sequence>MEVERASLSDAEEILALQKLAYRSEAEIYGDWTIEPLVQTLEELRRQFEDHVVLKAVASGAIVGSVRASARDGTCRIGKLMVHPDRRKQGIGRSLMNAIEAYFPGCRYELFTGSRSVRNIALYEKLGYAVFRERAASPDVTLVYMEKKNG</sequence>
<dbReference type="EMBL" id="JACJVR010000015">
    <property type="protein sequence ID" value="MBB6690675.1"/>
    <property type="molecule type" value="Genomic_DNA"/>
</dbReference>
<comment type="caution">
    <text evidence="4">The sequence shown here is derived from an EMBL/GenBank/DDBJ whole genome shotgun (WGS) entry which is preliminary data.</text>
</comment>
<organism evidence="4 5">
    <name type="scientific">Cohnella xylanilytica</name>
    <dbReference type="NCBI Taxonomy" id="557555"/>
    <lineage>
        <taxon>Bacteria</taxon>
        <taxon>Bacillati</taxon>
        <taxon>Bacillota</taxon>
        <taxon>Bacilli</taxon>
        <taxon>Bacillales</taxon>
        <taxon>Paenibacillaceae</taxon>
        <taxon>Cohnella</taxon>
    </lineage>
</organism>
<evidence type="ECO:0000313" key="5">
    <source>
        <dbReference type="Proteomes" id="UP000553776"/>
    </source>
</evidence>
<dbReference type="InterPro" id="IPR050832">
    <property type="entry name" value="Bact_Acetyltransf"/>
</dbReference>
<gene>
    <name evidence="4" type="ORF">H7B90_04580</name>
</gene>
<feature type="domain" description="N-acetyltransferase" evidence="3">
    <location>
        <begin position="1"/>
        <end position="150"/>
    </location>
</feature>
<dbReference type="InterPro" id="IPR016181">
    <property type="entry name" value="Acyl_CoA_acyltransferase"/>
</dbReference>
<dbReference type="Gene3D" id="3.40.630.30">
    <property type="match status" value="1"/>
</dbReference>
<dbReference type="PANTHER" id="PTHR43877">
    <property type="entry name" value="AMINOALKYLPHOSPHONATE N-ACETYLTRANSFERASE-RELATED-RELATED"/>
    <property type="match status" value="1"/>
</dbReference>
<dbReference type="InterPro" id="IPR000182">
    <property type="entry name" value="GNAT_dom"/>
</dbReference>
<keyword evidence="1 4" id="KW-0808">Transferase</keyword>
<proteinExistence type="predicted"/>
<dbReference type="CDD" id="cd04301">
    <property type="entry name" value="NAT_SF"/>
    <property type="match status" value="1"/>
</dbReference>